<dbReference type="PANTHER" id="PTHR43698:SF1">
    <property type="entry name" value="BLL4564 PROTEIN"/>
    <property type="match status" value="1"/>
</dbReference>
<protein>
    <submittedName>
        <fullName evidence="2">Cupin domain-containing protein</fullName>
    </submittedName>
</protein>
<dbReference type="Pfam" id="PF07883">
    <property type="entry name" value="Cupin_2"/>
    <property type="match status" value="1"/>
</dbReference>
<evidence type="ECO:0000313" key="2">
    <source>
        <dbReference type="EMBL" id="AUG28075.1"/>
    </source>
</evidence>
<evidence type="ECO:0000259" key="1">
    <source>
        <dbReference type="Pfam" id="PF07883"/>
    </source>
</evidence>
<dbReference type="AlphaFoldDB" id="A0A2K9D2Y1"/>
<reference evidence="2 3" key="1">
    <citation type="submission" date="2017-12" db="EMBL/GenBank/DDBJ databases">
        <title>Isolation and characterization of estrogens degradatiion strain Microbacterium hominis SJTG1.</title>
        <authorList>
            <person name="Xiong W."/>
            <person name="Yin C."/>
            <person name="Zheng D."/>
            <person name="Liang R."/>
        </authorList>
    </citation>
    <scope>NUCLEOTIDE SEQUENCE [LARGE SCALE GENOMIC DNA]</scope>
    <source>
        <strain evidence="2 3">SJTG1</strain>
    </source>
</reference>
<evidence type="ECO:0000313" key="3">
    <source>
        <dbReference type="Proteomes" id="UP000233276"/>
    </source>
</evidence>
<dbReference type="SUPFAM" id="SSF51182">
    <property type="entry name" value="RmlC-like cupins"/>
    <property type="match status" value="1"/>
</dbReference>
<dbReference type="InterPro" id="IPR014710">
    <property type="entry name" value="RmlC-like_jellyroll"/>
</dbReference>
<dbReference type="InterPro" id="IPR011051">
    <property type="entry name" value="RmlC_Cupin_sf"/>
</dbReference>
<dbReference type="RefSeq" id="WP_101305206.1">
    <property type="nucleotide sequence ID" value="NZ_CP025299.1"/>
</dbReference>
<dbReference type="CDD" id="cd02233">
    <property type="entry name" value="cupin_HNL-like"/>
    <property type="match status" value="1"/>
</dbReference>
<dbReference type="InterPro" id="IPR013096">
    <property type="entry name" value="Cupin_2"/>
</dbReference>
<proteinExistence type="predicted"/>
<dbReference type="KEGG" id="mhos:CXR34_00435"/>
<dbReference type="PANTHER" id="PTHR43698">
    <property type="entry name" value="RIBD C-TERMINAL DOMAIN CONTAINING PROTEIN"/>
    <property type="match status" value="1"/>
</dbReference>
<gene>
    <name evidence="2" type="ORF">CXR34_00435</name>
</gene>
<dbReference type="EMBL" id="CP025299">
    <property type="protein sequence ID" value="AUG28075.1"/>
    <property type="molecule type" value="Genomic_DNA"/>
</dbReference>
<name>A0A2K9D2Y1_9MICO</name>
<dbReference type="Gene3D" id="2.60.120.10">
    <property type="entry name" value="Jelly Rolls"/>
    <property type="match status" value="1"/>
</dbReference>
<sequence>MHIEPLGATVPGPSNRFTGDVWVDTVARPQPPGYATVGLVRFAPGARTAWHVHRHGQTLHITQGTAVVQTRDGRTIIAGPGQSVHTPPGEWHWHGAADDSFMEHLAISSAPPSEQDAAVEWAAHVTTEEYASALTHNERPSNP</sequence>
<accession>A0A2K9D2Y1</accession>
<feature type="domain" description="Cupin type-2" evidence="1">
    <location>
        <begin position="39"/>
        <end position="103"/>
    </location>
</feature>
<dbReference type="InterPro" id="IPR047263">
    <property type="entry name" value="HNL-like_cupin"/>
</dbReference>
<organism evidence="2 3">
    <name type="scientific">Microbacterium hominis</name>
    <dbReference type="NCBI Taxonomy" id="162426"/>
    <lineage>
        <taxon>Bacteria</taxon>
        <taxon>Bacillati</taxon>
        <taxon>Actinomycetota</taxon>
        <taxon>Actinomycetes</taxon>
        <taxon>Micrococcales</taxon>
        <taxon>Microbacteriaceae</taxon>
        <taxon>Microbacterium</taxon>
    </lineage>
</organism>
<dbReference type="Proteomes" id="UP000233276">
    <property type="component" value="Chromosome"/>
</dbReference>